<name>A0A0D0C6Y3_9AGAR</name>
<proteinExistence type="predicted"/>
<dbReference type="AlphaFoldDB" id="A0A0D0C6Y3"/>
<evidence type="ECO:0000313" key="2">
    <source>
        <dbReference type="Proteomes" id="UP000053593"/>
    </source>
</evidence>
<sequence length="351" mass="40904">MEASPPFNDCPSQHNNEDYMVIRTKNKYDFHVYRPFVFFSEGSFFSNLIKDAQVSERKNGLPVATLEEDSEVIDPLLRLCYPGKLPSINIFEHFSEVLNAARKYCLESDLFLERVEEILMSSPFMKSQPERVYVLGVQRRMKGVCLEAAKRSVEMTRTLPQKLPYFGDEVKEITGSELLSLLDYREKATRVVARFVEMILEQDHVDSDDWDNAWLHLEPLPFDTSFESNRYRELGHSKDCIEGFISGPTVFAVVYPPDDLPFVHAVQAPIWWQDFLLDIARNYQAHPHRSAFTDPDIIRKAIARATDWCSKCEKDALNLSLRIRDWAESEFMELVQTWVKEREILKLTLEF</sequence>
<accession>A0A0D0C6Y3</accession>
<gene>
    <name evidence="1" type="ORF">GYMLUDRAFT_51173</name>
</gene>
<evidence type="ECO:0000313" key="1">
    <source>
        <dbReference type="EMBL" id="KIK50463.1"/>
    </source>
</evidence>
<dbReference type="Proteomes" id="UP000053593">
    <property type="component" value="Unassembled WGS sequence"/>
</dbReference>
<dbReference type="EMBL" id="KN834901">
    <property type="protein sequence ID" value="KIK50463.1"/>
    <property type="molecule type" value="Genomic_DNA"/>
</dbReference>
<organism evidence="1 2">
    <name type="scientific">Collybiopsis luxurians FD-317 M1</name>
    <dbReference type="NCBI Taxonomy" id="944289"/>
    <lineage>
        <taxon>Eukaryota</taxon>
        <taxon>Fungi</taxon>
        <taxon>Dikarya</taxon>
        <taxon>Basidiomycota</taxon>
        <taxon>Agaricomycotina</taxon>
        <taxon>Agaricomycetes</taxon>
        <taxon>Agaricomycetidae</taxon>
        <taxon>Agaricales</taxon>
        <taxon>Marasmiineae</taxon>
        <taxon>Omphalotaceae</taxon>
        <taxon>Collybiopsis</taxon>
        <taxon>Collybiopsis luxurians</taxon>
    </lineage>
</organism>
<evidence type="ECO:0008006" key="3">
    <source>
        <dbReference type="Google" id="ProtNLM"/>
    </source>
</evidence>
<dbReference type="OrthoDB" id="2665493at2759"/>
<dbReference type="HOGENOM" id="CLU_790013_0_0_1"/>
<reference evidence="1 2" key="1">
    <citation type="submission" date="2014-04" db="EMBL/GenBank/DDBJ databases">
        <title>Evolutionary Origins and Diversification of the Mycorrhizal Mutualists.</title>
        <authorList>
            <consortium name="DOE Joint Genome Institute"/>
            <consortium name="Mycorrhizal Genomics Consortium"/>
            <person name="Kohler A."/>
            <person name="Kuo A."/>
            <person name="Nagy L.G."/>
            <person name="Floudas D."/>
            <person name="Copeland A."/>
            <person name="Barry K.W."/>
            <person name="Cichocki N."/>
            <person name="Veneault-Fourrey C."/>
            <person name="LaButti K."/>
            <person name="Lindquist E.A."/>
            <person name="Lipzen A."/>
            <person name="Lundell T."/>
            <person name="Morin E."/>
            <person name="Murat C."/>
            <person name="Riley R."/>
            <person name="Ohm R."/>
            <person name="Sun H."/>
            <person name="Tunlid A."/>
            <person name="Henrissat B."/>
            <person name="Grigoriev I.V."/>
            <person name="Hibbett D.S."/>
            <person name="Martin F."/>
        </authorList>
    </citation>
    <scope>NUCLEOTIDE SEQUENCE [LARGE SCALE GENOMIC DNA]</scope>
    <source>
        <strain evidence="1 2">FD-317 M1</strain>
    </source>
</reference>
<keyword evidence="2" id="KW-1185">Reference proteome</keyword>
<protein>
    <recommendedName>
        <fullName evidence="3">BTB domain-containing protein</fullName>
    </recommendedName>
</protein>